<evidence type="ECO:0000256" key="6">
    <source>
        <dbReference type="ARBA" id="ARBA00022927"/>
    </source>
</evidence>
<organism evidence="13 14">
    <name type="scientific">Bursaphelenchus okinawaensis</name>
    <dbReference type="NCBI Taxonomy" id="465554"/>
    <lineage>
        <taxon>Eukaryota</taxon>
        <taxon>Metazoa</taxon>
        <taxon>Ecdysozoa</taxon>
        <taxon>Nematoda</taxon>
        <taxon>Chromadorea</taxon>
        <taxon>Rhabditida</taxon>
        <taxon>Tylenchina</taxon>
        <taxon>Tylenchomorpha</taxon>
        <taxon>Aphelenchoidea</taxon>
        <taxon>Aphelenchoididae</taxon>
        <taxon>Bursaphelenchus</taxon>
    </lineage>
</organism>
<comment type="caution">
    <text evidence="13">The sequence shown here is derived from an EMBL/GenBank/DDBJ whole genome shotgun (WGS) entry which is preliminary data.</text>
</comment>
<keyword evidence="4 11" id="KW-0812">Transmembrane</keyword>
<dbReference type="PROSITE" id="PS00914">
    <property type="entry name" value="SYNTAXIN"/>
    <property type="match status" value="1"/>
</dbReference>
<dbReference type="OrthoDB" id="10251371at2759"/>
<dbReference type="GO" id="GO:0006836">
    <property type="term" value="P:neurotransmitter transport"/>
    <property type="evidence" value="ECO:0007669"/>
    <property type="project" value="UniProtKB-KW"/>
</dbReference>
<dbReference type="PANTHER" id="PTHR19957:SF83">
    <property type="entry name" value="SYNTAXIN-16"/>
    <property type="match status" value="1"/>
</dbReference>
<dbReference type="InterPro" id="IPR010989">
    <property type="entry name" value="SNARE"/>
</dbReference>
<evidence type="ECO:0000256" key="4">
    <source>
        <dbReference type="ARBA" id="ARBA00022692"/>
    </source>
</evidence>
<feature type="transmembrane region" description="Helical" evidence="11">
    <location>
        <begin position="301"/>
        <end position="320"/>
    </location>
</feature>
<evidence type="ECO:0000259" key="12">
    <source>
        <dbReference type="PROSITE" id="PS50192"/>
    </source>
</evidence>
<evidence type="ECO:0000313" key="13">
    <source>
        <dbReference type="EMBL" id="CAD5215994.1"/>
    </source>
</evidence>
<keyword evidence="14" id="KW-1185">Reference proteome</keyword>
<evidence type="ECO:0000256" key="7">
    <source>
        <dbReference type="ARBA" id="ARBA00022989"/>
    </source>
</evidence>
<dbReference type="AlphaFoldDB" id="A0A811KM91"/>
<dbReference type="GO" id="GO:0031201">
    <property type="term" value="C:SNARE complex"/>
    <property type="evidence" value="ECO:0007669"/>
    <property type="project" value="TreeGrafter"/>
</dbReference>
<evidence type="ECO:0000256" key="1">
    <source>
        <dbReference type="ARBA" id="ARBA00004409"/>
    </source>
</evidence>
<keyword evidence="10 11" id="KW-0472">Membrane</keyword>
<comment type="similarity">
    <text evidence="2">Belongs to the syntaxin family.</text>
</comment>
<dbReference type="Proteomes" id="UP000783686">
    <property type="component" value="Unassembled WGS sequence"/>
</dbReference>
<dbReference type="Proteomes" id="UP000614601">
    <property type="component" value="Unassembled WGS sequence"/>
</dbReference>
<keyword evidence="5" id="KW-0532">Neurotransmitter transport</keyword>
<dbReference type="SUPFAM" id="SSF47661">
    <property type="entry name" value="t-snare proteins"/>
    <property type="match status" value="1"/>
</dbReference>
<dbReference type="EMBL" id="CAJFDH010000003">
    <property type="protein sequence ID" value="CAD5215994.1"/>
    <property type="molecule type" value="Genomic_DNA"/>
</dbReference>
<sequence length="323" mass="37231">MGSLKVQPPSGQTRNLTDVFHFLRLNSVKPKYDFDDVDITGNDSVALLDDVEKSTAVAFKQSGNVTPSWVNVLDEVNFELTKIKTRKQKLKESQQKHLQRPDFSEDSALAEQETIKDLTDDLTGVFTHTRRLIKVIEDSDREMFATSQLLKENVITTLLFELNAELTDFRHTQSAYMKKLDARKKTVDLFSLASDSQNPYENSFLTQEAQQQPEDQELTIDQIQAIIENEQYVKEREREVIKISKSILELNTLFKDLAHLVIDQGTILDRIDYNVEHSVMKIQSAHRSVQKAEKNQRTRKMQCIVILAAMNLFILFLLGLRHF</sequence>
<evidence type="ECO:0000256" key="10">
    <source>
        <dbReference type="ARBA" id="ARBA00023136"/>
    </source>
</evidence>
<accession>A0A811KM91</accession>
<evidence type="ECO:0000256" key="5">
    <source>
        <dbReference type="ARBA" id="ARBA00022775"/>
    </source>
</evidence>
<protein>
    <recommendedName>
        <fullName evidence="12">t-SNARE coiled-coil homology domain-containing protein</fullName>
    </recommendedName>
</protein>
<dbReference type="SMART" id="SM00397">
    <property type="entry name" value="t_SNARE"/>
    <property type="match status" value="1"/>
</dbReference>
<dbReference type="GO" id="GO:0000139">
    <property type="term" value="C:Golgi membrane"/>
    <property type="evidence" value="ECO:0007669"/>
    <property type="project" value="UniProtKB-SubCell"/>
</dbReference>
<dbReference type="Pfam" id="PF05739">
    <property type="entry name" value="SNARE"/>
    <property type="match status" value="1"/>
</dbReference>
<evidence type="ECO:0000256" key="9">
    <source>
        <dbReference type="ARBA" id="ARBA00023054"/>
    </source>
</evidence>
<dbReference type="EMBL" id="CAJFCW020000003">
    <property type="protein sequence ID" value="CAG9105138.1"/>
    <property type="molecule type" value="Genomic_DNA"/>
</dbReference>
<dbReference type="GO" id="GO:0048278">
    <property type="term" value="P:vesicle docking"/>
    <property type="evidence" value="ECO:0007669"/>
    <property type="project" value="TreeGrafter"/>
</dbReference>
<reference evidence="13" key="1">
    <citation type="submission" date="2020-09" db="EMBL/GenBank/DDBJ databases">
        <authorList>
            <person name="Kikuchi T."/>
        </authorList>
    </citation>
    <scope>NUCLEOTIDE SEQUENCE</scope>
    <source>
        <strain evidence="13">SH1</strain>
    </source>
</reference>
<keyword evidence="3" id="KW-0813">Transport</keyword>
<gene>
    <name evidence="13" type="ORF">BOKJ2_LOCUS6371</name>
</gene>
<keyword evidence="8" id="KW-0333">Golgi apparatus</keyword>
<dbReference type="GO" id="GO:0006886">
    <property type="term" value="P:intracellular protein transport"/>
    <property type="evidence" value="ECO:0007669"/>
    <property type="project" value="InterPro"/>
</dbReference>
<keyword evidence="9" id="KW-0175">Coiled coil</keyword>
<comment type="subcellular location">
    <subcellularLocation>
        <location evidence="1">Golgi apparatus membrane</location>
        <topology evidence="1">Single-pass type IV membrane protein</topology>
    </subcellularLocation>
</comment>
<name>A0A811KM91_9BILA</name>
<keyword evidence="7 11" id="KW-1133">Transmembrane helix</keyword>
<dbReference type="Gene3D" id="1.20.58.70">
    <property type="match status" value="1"/>
</dbReference>
<proteinExistence type="inferred from homology"/>
<dbReference type="InterPro" id="IPR006012">
    <property type="entry name" value="Syntaxin/epimorphin_CS"/>
</dbReference>
<evidence type="ECO:0000313" key="14">
    <source>
        <dbReference type="Proteomes" id="UP000614601"/>
    </source>
</evidence>
<evidence type="ECO:0000256" key="11">
    <source>
        <dbReference type="SAM" id="Phobius"/>
    </source>
</evidence>
<feature type="domain" description="T-SNARE coiled-coil homology" evidence="12">
    <location>
        <begin position="230"/>
        <end position="292"/>
    </location>
</feature>
<evidence type="ECO:0000256" key="2">
    <source>
        <dbReference type="ARBA" id="ARBA00009063"/>
    </source>
</evidence>
<dbReference type="GO" id="GO:0000149">
    <property type="term" value="F:SNARE binding"/>
    <property type="evidence" value="ECO:0007669"/>
    <property type="project" value="TreeGrafter"/>
</dbReference>
<dbReference type="PANTHER" id="PTHR19957">
    <property type="entry name" value="SYNTAXIN"/>
    <property type="match status" value="1"/>
</dbReference>
<dbReference type="GO" id="GO:0005484">
    <property type="term" value="F:SNAP receptor activity"/>
    <property type="evidence" value="ECO:0007669"/>
    <property type="project" value="InterPro"/>
</dbReference>
<dbReference type="InterPro" id="IPR045242">
    <property type="entry name" value="Syntaxin"/>
</dbReference>
<keyword evidence="6" id="KW-0653">Protein transport</keyword>
<dbReference type="CDD" id="cd15845">
    <property type="entry name" value="SNARE_syntaxin16"/>
    <property type="match status" value="1"/>
</dbReference>
<evidence type="ECO:0000256" key="3">
    <source>
        <dbReference type="ARBA" id="ARBA00022448"/>
    </source>
</evidence>
<dbReference type="InterPro" id="IPR000727">
    <property type="entry name" value="T_SNARE_dom"/>
</dbReference>
<dbReference type="GO" id="GO:0006906">
    <property type="term" value="P:vesicle fusion"/>
    <property type="evidence" value="ECO:0007669"/>
    <property type="project" value="TreeGrafter"/>
</dbReference>
<evidence type="ECO:0000256" key="8">
    <source>
        <dbReference type="ARBA" id="ARBA00023034"/>
    </source>
</evidence>
<dbReference type="PROSITE" id="PS50192">
    <property type="entry name" value="T_SNARE"/>
    <property type="match status" value="1"/>
</dbReference>